<evidence type="ECO:0000313" key="3">
    <source>
        <dbReference type="Proteomes" id="UP000516384"/>
    </source>
</evidence>
<evidence type="ECO:0000256" key="1">
    <source>
        <dbReference type="SAM" id="Phobius"/>
    </source>
</evidence>
<name>A0A7H0Y2D7_9BACL</name>
<dbReference type="Proteomes" id="UP000516384">
    <property type="component" value="Chromosome"/>
</dbReference>
<dbReference type="RefSeq" id="WP_190297152.1">
    <property type="nucleotide sequence ID" value="NZ_CP061172.1"/>
</dbReference>
<dbReference type="AlphaFoldDB" id="A0A7H0Y2D7"/>
<feature type="transmembrane region" description="Helical" evidence="1">
    <location>
        <begin position="226"/>
        <end position="251"/>
    </location>
</feature>
<keyword evidence="1" id="KW-0812">Transmembrane</keyword>
<gene>
    <name evidence="2" type="ORF">IAQ67_15120</name>
</gene>
<organism evidence="2 3">
    <name type="scientific">Paenibacillus peoriae</name>
    <dbReference type="NCBI Taxonomy" id="59893"/>
    <lineage>
        <taxon>Bacteria</taxon>
        <taxon>Bacillati</taxon>
        <taxon>Bacillota</taxon>
        <taxon>Bacilli</taxon>
        <taxon>Bacillales</taxon>
        <taxon>Paenibacillaceae</taxon>
        <taxon>Paenibacillus</taxon>
    </lineage>
</organism>
<accession>A0A7H0Y2D7</accession>
<protein>
    <submittedName>
        <fullName evidence="2">ABC transporter permease</fullName>
    </submittedName>
</protein>
<feature type="transmembrane region" description="Helical" evidence="1">
    <location>
        <begin position="272"/>
        <end position="297"/>
    </location>
</feature>
<evidence type="ECO:0000313" key="2">
    <source>
        <dbReference type="EMBL" id="QNR65245.1"/>
    </source>
</evidence>
<reference evidence="2 3" key="1">
    <citation type="submission" date="2020-09" db="EMBL/GenBank/DDBJ databases">
        <title>Characterization of Paenibacillus peoriae strain ZF390 with broad-spectrum antimicrobial activity as a potential biocontrol agent.</title>
        <authorList>
            <person name="Li L."/>
            <person name="Zhao Y."/>
            <person name="Li B."/>
            <person name="Xie X."/>
        </authorList>
    </citation>
    <scope>NUCLEOTIDE SEQUENCE [LARGE SCALE GENOMIC DNA]</scope>
    <source>
        <strain evidence="2 3">ZF390</strain>
    </source>
</reference>
<feature type="transmembrane region" description="Helical" evidence="1">
    <location>
        <begin position="9"/>
        <end position="29"/>
    </location>
</feature>
<feature type="transmembrane region" description="Helical" evidence="1">
    <location>
        <begin position="317"/>
        <end position="335"/>
    </location>
</feature>
<keyword evidence="1" id="KW-1133">Transmembrane helix</keyword>
<dbReference type="EMBL" id="CP061172">
    <property type="protein sequence ID" value="QNR65245.1"/>
    <property type="molecule type" value="Genomic_DNA"/>
</dbReference>
<sequence length="350" mass="40555">MKITTRNSTLWVAILYLMLSLIVISFSYYQVKHNELNTLSRSLYNENSISFTLNNQEEPLDWSKIDTSQSYTIFSELETIKFKNEIQDIRAIYFKNDTDLPPMVSGSFFNSTDFYSNKKLAVIGKNVDKSNIKKQNNKSYYKYQGRDYEIIGTMGAEYTSKLDNTILLNIDGVDLENSLQSKIYVLNIGKNPITPEGVLKFKDHTLSVNVFDRGMSGSTRFLNMDAFQVLILIFIILILICSSFIFAYYWINTKKTEILILWQSGIKTNQILKRYTISFFIITFICYLSICLISYLFLILNTSSNFNVLLRFSFEFLKGYVIILLSSAISVWISFNQTIKQITLKGYLDK</sequence>
<keyword evidence="1" id="KW-0472">Membrane</keyword>
<proteinExistence type="predicted"/>